<proteinExistence type="predicted"/>
<evidence type="ECO:0000313" key="1">
    <source>
        <dbReference type="EMBL" id="KAG5594004.1"/>
    </source>
</evidence>
<comment type="caution">
    <text evidence="1">The sequence shown here is derived from an EMBL/GenBank/DDBJ whole genome shotgun (WGS) entry which is preliminary data.</text>
</comment>
<dbReference type="Proteomes" id="UP000824120">
    <property type="component" value="Chromosome 7"/>
</dbReference>
<keyword evidence="2" id="KW-1185">Reference proteome</keyword>
<sequence>MFEEYSELTSPIRFINQQLTLEELNVPFMTRDIDHESYRGIINVLGSCHGLILINIDKYNPATRFYTKVFELELDLNLDDYCIRGGVCFDSSKNVYKALLTMSHNMTDLQRV</sequence>
<reference evidence="1 2" key="1">
    <citation type="submission" date="2020-09" db="EMBL/GenBank/DDBJ databases">
        <title>De no assembly of potato wild relative species, Solanum commersonii.</title>
        <authorList>
            <person name="Cho K."/>
        </authorList>
    </citation>
    <scope>NUCLEOTIDE SEQUENCE [LARGE SCALE GENOMIC DNA]</scope>
    <source>
        <strain evidence="1">LZ3.2</strain>
        <tissue evidence="1">Leaf</tissue>
    </source>
</reference>
<gene>
    <name evidence="1" type="ORF">H5410_035236</name>
</gene>
<dbReference type="AlphaFoldDB" id="A0A9J5Y414"/>
<name>A0A9J5Y414_SOLCO</name>
<dbReference type="EMBL" id="JACXVP010000007">
    <property type="protein sequence ID" value="KAG5594004.1"/>
    <property type="molecule type" value="Genomic_DNA"/>
</dbReference>
<organism evidence="1 2">
    <name type="scientific">Solanum commersonii</name>
    <name type="common">Commerson's wild potato</name>
    <name type="synonym">Commerson's nightshade</name>
    <dbReference type="NCBI Taxonomy" id="4109"/>
    <lineage>
        <taxon>Eukaryota</taxon>
        <taxon>Viridiplantae</taxon>
        <taxon>Streptophyta</taxon>
        <taxon>Embryophyta</taxon>
        <taxon>Tracheophyta</taxon>
        <taxon>Spermatophyta</taxon>
        <taxon>Magnoliopsida</taxon>
        <taxon>eudicotyledons</taxon>
        <taxon>Gunneridae</taxon>
        <taxon>Pentapetalae</taxon>
        <taxon>asterids</taxon>
        <taxon>lamiids</taxon>
        <taxon>Solanales</taxon>
        <taxon>Solanaceae</taxon>
        <taxon>Solanoideae</taxon>
        <taxon>Solaneae</taxon>
        <taxon>Solanum</taxon>
    </lineage>
</organism>
<dbReference type="OrthoDB" id="1580541at2759"/>
<accession>A0A9J5Y414</accession>
<protein>
    <submittedName>
        <fullName evidence="1">Uncharacterized protein</fullName>
    </submittedName>
</protein>
<evidence type="ECO:0000313" key="2">
    <source>
        <dbReference type="Proteomes" id="UP000824120"/>
    </source>
</evidence>